<evidence type="ECO:0000256" key="10">
    <source>
        <dbReference type="SAM" id="MobiDB-lite"/>
    </source>
</evidence>
<keyword evidence="6" id="KW-0378">Hydrolase</keyword>
<comment type="similarity">
    <text evidence="2">Belongs to the XPF family.</text>
</comment>
<dbReference type="GO" id="GO:0003684">
    <property type="term" value="F:damaged DNA binding"/>
    <property type="evidence" value="ECO:0007669"/>
    <property type="project" value="TreeGrafter"/>
</dbReference>
<evidence type="ECO:0000259" key="11">
    <source>
        <dbReference type="SMART" id="SM00891"/>
    </source>
</evidence>
<dbReference type="SMART" id="SM00891">
    <property type="entry name" value="ERCC4"/>
    <property type="match status" value="1"/>
</dbReference>
<dbReference type="InterPro" id="IPR011335">
    <property type="entry name" value="Restrct_endonuc-II-like"/>
</dbReference>
<accession>A0A8H3FL57</accession>
<comment type="subcellular location">
    <subcellularLocation>
        <location evidence="1">Nucleus</location>
    </subcellularLocation>
</comment>
<dbReference type="GO" id="GO:0000736">
    <property type="term" value="P:double-strand break repair via single-strand annealing, removal of nonhomologous ends"/>
    <property type="evidence" value="ECO:0007669"/>
    <property type="project" value="TreeGrafter"/>
</dbReference>
<dbReference type="GO" id="GO:0000110">
    <property type="term" value="C:nucleotide-excision repair factor 1 complex"/>
    <property type="evidence" value="ECO:0007669"/>
    <property type="project" value="TreeGrafter"/>
</dbReference>
<evidence type="ECO:0000313" key="13">
    <source>
        <dbReference type="Proteomes" id="UP000664169"/>
    </source>
</evidence>
<dbReference type="EMBL" id="CAJPDQ010000024">
    <property type="protein sequence ID" value="CAF9925785.1"/>
    <property type="molecule type" value="Genomic_DNA"/>
</dbReference>
<keyword evidence="13" id="KW-1185">Reference proteome</keyword>
<keyword evidence="8" id="KW-0234">DNA repair</keyword>
<reference evidence="12" key="1">
    <citation type="submission" date="2021-03" db="EMBL/GenBank/DDBJ databases">
        <authorList>
            <person name="Tagirdzhanova G."/>
        </authorList>
    </citation>
    <scope>NUCLEOTIDE SEQUENCE</scope>
</reference>
<evidence type="ECO:0000256" key="9">
    <source>
        <dbReference type="ARBA" id="ARBA00023242"/>
    </source>
</evidence>
<dbReference type="GO" id="GO:0000014">
    <property type="term" value="F:single-stranded DNA endodeoxyribonuclease activity"/>
    <property type="evidence" value="ECO:0007669"/>
    <property type="project" value="TreeGrafter"/>
</dbReference>
<keyword evidence="4" id="KW-0255">Endonuclease</keyword>
<keyword evidence="3" id="KW-0540">Nuclease</keyword>
<dbReference type="InterPro" id="IPR006167">
    <property type="entry name" value="XPF"/>
</dbReference>
<dbReference type="NCBIfam" id="TIGR00596">
    <property type="entry name" value="rad1"/>
    <property type="match status" value="1"/>
</dbReference>
<evidence type="ECO:0000313" key="12">
    <source>
        <dbReference type="EMBL" id="CAF9925785.1"/>
    </source>
</evidence>
<evidence type="ECO:0000256" key="1">
    <source>
        <dbReference type="ARBA" id="ARBA00004123"/>
    </source>
</evidence>
<comment type="caution">
    <text evidence="12">The sequence shown here is derived from an EMBL/GenBank/DDBJ whole genome shotgun (WGS) entry which is preliminary data.</text>
</comment>
<evidence type="ECO:0000256" key="3">
    <source>
        <dbReference type="ARBA" id="ARBA00022722"/>
    </source>
</evidence>
<dbReference type="InterPro" id="IPR047520">
    <property type="entry name" value="XPF_nuclease"/>
</dbReference>
<evidence type="ECO:0000256" key="8">
    <source>
        <dbReference type="ARBA" id="ARBA00023204"/>
    </source>
</evidence>
<evidence type="ECO:0000256" key="2">
    <source>
        <dbReference type="ARBA" id="ARBA00010015"/>
    </source>
</evidence>
<dbReference type="AlphaFoldDB" id="A0A8H3FL57"/>
<dbReference type="PANTHER" id="PTHR10150">
    <property type="entry name" value="DNA REPAIR ENDONUCLEASE XPF"/>
    <property type="match status" value="1"/>
</dbReference>
<dbReference type="SUPFAM" id="SSF52980">
    <property type="entry name" value="Restriction endonuclease-like"/>
    <property type="match status" value="1"/>
</dbReference>
<evidence type="ECO:0000256" key="5">
    <source>
        <dbReference type="ARBA" id="ARBA00022763"/>
    </source>
</evidence>
<keyword evidence="9" id="KW-0539">Nucleus</keyword>
<dbReference type="OrthoDB" id="361020at2759"/>
<feature type="region of interest" description="Disordered" evidence="10">
    <location>
        <begin position="507"/>
        <end position="538"/>
    </location>
</feature>
<feature type="domain" description="ERCC4" evidence="11">
    <location>
        <begin position="706"/>
        <end position="786"/>
    </location>
</feature>
<dbReference type="PANTHER" id="PTHR10150:SF0">
    <property type="entry name" value="DNA REPAIR ENDONUCLEASE XPF"/>
    <property type="match status" value="1"/>
</dbReference>
<evidence type="ECO:0000256" key="6">
    <source>
        <dbReference type="ARBA" id="ARBA00022801"/>
    </source>
</evidence>
<dbReference type="CDD" id="cd20078">
    <property type="entry name" value="XPF_nuclease_XPF_euk"/>
    <property type="match status" value="1"/>
</dbReference>
<dbReference type="GO" id="GO:0003697">
    <property type="term" value="F:single-stranded DNA binding"/>
    <property type="evidence" value="ECO:0007669"/>
    <property type="project" value="InterPro"/>
</dbReference>
<dbReference type="InterPro" id="IPR006166">
    <property type="entry name" value="ERCC4_domain"/>
</dbReference>
<dbReference type="Pfam" id="PF02732">
    <property type="entry name" value="ERCC4"/>
    <property type="match status" value="1"/>
</dbReference>
<dbReference type="InterPro" id="IPR010994">
    <property type="entry name" value="RuvA_2-like"/>
</dbReference>
<evidence type="ECO:0000256" key="7">
    <source>
        <dbReference type="ARBA" id="ARBA00023125"/>
    </source>
</evidence>
<keyword evidence="5" id="KW-0227">DNA damage</keyword>
<dbReference type="GO" id="GO:0000724">
    <property type="term" value="P:double-strand break repair via homologous recombination"/>
    <property type="evidence" value="ECO:0007669"/>
    <property type="project" value="TreeGrafter"/>
</dbReference>
<dbReference type="FunFam" id="3.40.50.10130:FF:000002">
    <property type="entry name" value="DNA repair endonuclease XPF"/>
    <property type="match status" value="1"/>
</dbReference>
<protein>
    <recommendedName>
        <fullName evidence="11">ERCC4 domain-containing protein</fullName>
    </recommendedName>
</protein>
<gene>
    <name evidence="12" type="ORF">GOMPHAMPRED_003967</name>
</gene>
<sequence length="936" mass="105458">MGSESAKAPKIKLSLPLEYQQDLFTELRAEDGLVVLARGLGSLRIVTNLLHSYDVAGNNLIVIVGADERENAWIGEALAEHAAISRSPLARGLTQVNTDFSNVSARDKAYGQGGIFSITSRILIVDLLSKLLNPELITGLIVLHAEKVVATSTEAFIVRCYRQNNKTGFLKAFSDNPESLASGFNPLAATLRNLFLRKPSLWPRYHATVAKSLEGQKKAEVIEFDVPMTSNMRDIQNAILECVEVSISELRRSGTGIELDDWTIESALHRNFDVIIRRQLDPVWHRTNFKTRQIVSDLVVLRSMLNALLTYDAVSFHKYMEIILASHQPPPGSSRQNQSPWLYLDAANIIFDTTKRRVYTGKPQVSTNGNQIEPSLHPVLEEQPKWALLTEVLDEIERDAYLNPTIRDDSNGTILIMCSSNSVCKQVREYLQTKDVKAATGPDVDSTGDDKEGPSAAYMMRRKLRDYLMWKKNFSKANMALINENKKALEGFTDQATAAAIYKSRAPPNKRRRVRGGSAVAANDRNGTDPPIPLSTDKSANVTQLMDNIQITAEEAQQKEEIVVDELIDMEDFFELYQMEDLLVVHPFDGDMDDQILEEVRPRYIIMYEADAAFIRRIEVYRSSHNDRNIRIYFMYYGTSVEEQRYLSVVRKEKDAFTKLIKERGSMSLTITHEADLLDPQEQFLRTVNTRIAGGGRLTATAKPPLIVVDVREFSSSLPSLLHGRSIRIIPAMLTVADYVLSPTICIERKSVTDLIQSFRNGRLFNQAETMLQHYKSPMLLIEFDQNKSFTLDKFADSTSTATISSTSQDIQSKIVMLTIAFPRLKIIWSSSPYQTAEIFEELKKNQDEPDPLRAVEIGLEAGNNPGEQSFNQTPQDMLRAVPGITSKNLSRITLEIKDMQELSNLPQQQLDELVGKQIGGQIHKFFNKNVIEDED</sequence>
<evidence type="ECO:0000256" key="4">
    <source>
        <dbReference type="ARBA" id="ARBA00022759"/>
    </source>
</evidence>
<name>A0A8H3FL57_9LECA</name>
<dbReference type="GO" id="GO:0000712">
    <property type="term" value="P:resolution of meiotic recombination intermediates"/>
    <property type="evidence" value="ECO:0007669"/>
    <property type="project" value="TreeGrafter"/>
</dbReference>
<dbReference type="Gene3D" id="1.10.150.20">
    <property type="entry name" value="5' to 3' exonuclease, C-terminal subdomain"/>
    <property type="match status" value="1"/>
</dbReference>
<keyword evidence="7" id="KW-0238">DNA-binding</keyword>
<dbReference type="SUPFAM" id="SSF47781">
    <property type="entry name" value="RuvA domain 2-like"/>
    <property type="match status" value="1"/>
</dbReference>
<organism evidence="12 13">
    <name type="scientific">Gomphillus americanus</name>
    <dbReference type="NCBI Taxonomy" id="1940652"/>
    <lineage>
        <taxon>Eukaryota</taxon>
        <taxon>Fungi</taxon>
        <taxon>Dikarya</taxon>
        <taxon>Ascomycota</taxon>
        <taxon>Pezizomycotina</taxon>
        <taxon>Lecanoromycetes</taxon>
        <taxon>OSLEUM clade</taxon>
        <taxon>Ostropomycetidae</taxon>
        <taxon>Ostropales</taxon>
        <taxon>Graphidaceae</taxon>
        <taxon>Gomphilloideae</taxon>
        <taxon>Gomphillus</taxon>
    </lineage>
</organism>
<dbReference type="Proteomes" id="UP000664169">
    <property type="component" value="Unassembled WGS sequence"/>
</dbReference>
<proteinExistence type="inferred from homology"/>
<dbReference type="Gene3D" id="3.40.50.10130">
    <property type="match status" value="1"/>
</dbReference>
<dbReference type="GO" id="GO:1901255">
    <property type="term" value="P:nucleotide-excision repair involved in interstrand cross-link repair"/>
    <property type="evidence" value="ECO:0007669"/>
    <property type="project" value="TreeGrafter"/>
</dbReference>